<dbReference type="NCBIfam" id="NF033580">
    <property type="entry name" value="transpos_IS5_3"/>
    <property type="match status" value="1"/>
</dbReference>
<accession>B7L3F0</accession>
<keyword evidence="4" id="KW-0614">Plasmid</keyword>
<sequence>MDALVPDDLWAVVEPLLPPEPEKPKGGRPRASDRSALAGIILVLRTGMQWKHLPHSEVGCSGKTSWRRLGAWQAAGVWAALHRAMLEQLQDAGALDWSRAALDSASLPAKKRGAATGPNPTDRGKPGTKRHLVVDARGTPLGLTLTGANCHDSRMLAATLDAVPGVRTGRRGRPRRRPDKLHADKGYDHHRCRCECRARRITPRIARRGIESSERLGRYRWIVERTLAWLARFRRLAIRYERRADLHLAFTTLACALICQAQAKRFCP</sequence>
<dbReference type="RefSeq" id="WP_012606252.1">
    <property type="nucleotide sequence ID" value="NC_011758.1"/>
</dbReference>
<dbReference type="Proteomes" id="UP000002385">
    <property type="component" value="Plasmid pCMU01"/>
</dbReference>
<feature type="region of interest" description="Disordered" evidence="1">
    <location>
        <begin position="107"/>
        <end position="129"/>
    </location>
</feature>
<evidence type="ECO:0000313" key="5">
    <source>
        <dbReference type="Proteomes" id="UP000002385"/>
    </source>
</evidence>
<dbReference type="Pfam" id="PF01609">
    <property type="entry name" value="DDE_Tnp_1"/>
    <property type="match status" value="1"/>
</dbReference>
<evidence type="ECO:0000259" key="3">
    <source>
        <dbReference type="Pfam" id="PF13340"/>
    </source>
</evidence>
<dbReference type="PANTHER" id="PTHR30007">
    <property type="entry name" value="PHP DOMAIN PROTEIN"/>
    <property type="match status" value="1"/>
</dbReference>
<dbReference type="PANTHER" id="PTHR30007:SF1">
    <property type="entry name" value="BLR1914 PROTEIN"/>
    <property type="match status" value="1"/>
</dbReference>
<evidence type="ECO:0000259" key="2">
    <source>
        <dbReference type="Pfam" id="PF01609"/>
    </source>
</evidence>
<dbReference type="KEGG" id="mch:Mchl_5632"/>
<protein>
    <submittedName>
        <fullName evidence="4">Uncharacterized protein</fullName>
    </submittedName>
</protein>
<dbReference type="GO" id="GO:0003677">
    <property type="term" value="F:DNA binding"/>
    <property type="evidence" value="ECO:0007669"/>
    <property type="project" value="InterPro"/>
</dbReference>
<proteinExistence type="predicted"/>
<dbReference type="EMBL" id="CP001299">
    <property type="protein sequence ID" value="ACK86358.1"/>
    <property type="molecule type" value="Genomic_DNA"/>
</dbReference>
<organism evidence="4 5">
    <name type="scientific">Methylorubrum extorquens (strain CM4 / NCIMB 13688)</name>
    <name type="common">Methylobacterium extorquens</name>
    <dbReference type="NCBI Taxonomy" id="440085"/>
    <lineage>
        <taxon>Bacteria</taxon>
        <taxon>Pseudomonadati</taxon>
        <taxon>Pseudomonadota</taxon>
        <taxon>Alphaproteobacteria</taxon>
        <taxon>Hyphomicrobiales</taxon>
        <taxon>Methylobacteriaceae</taxon>
        <taxon>Methylorubrum</taxon>
    </lineage>
</organism>
<evidence type="ECO:0000313" key="4">
    <source>
        <dbReference type="EMBL" id="ACK86358.1"/>
    </source>
</evidence>
<reference evidence="4 5" key="2">
    <citation type="journal article" date="2012" name="J. Bacteriol.">
        <title>Complete genome sequences of six strains of the genus Methylobacterium.</title>
        <authorList>
            <person name="Marx C.J."/>
            <person name="Bringel F."/>
            <person name="Chistoserdova L."/>
            <person name="Moulin L."/>
            <person name="Farhan Ul Haque M."/>
            <person name="Fleischman D.E."/>
            <person name="Gruffaz C."/>
            <person name="Jourand P."/>
            <person name="Knief C."/>
            <person name="Lee M.C."/>
            <person name="Muller E.E."/>
            <person name="Nadalig T."/>
            <person name="Peyraud R."/>
            <person name="Roselli S."/>
            <person name="Russ L."/>
            <person name="Goodwin L.A."/>
            <person name="Ivanova N."/>
            <person name="Kyrpides N."/>
            <person name="Lajus A."/>
            <person name="Land M.L."/>
            <person name="Medigue C."/>
            <person name="Mikhailova N."/>
            <person name="Nolan M."/>
            <person name="Woyke T."/>
            <person name="Stolyar S."/>
            <person name="Vorholt J.A."/>
            <person name="Vuilleumier S."/>
        </authorList>
    </citation>
    <scope>NUCLEOTIDE SEQUENCE [LARGE SCALE GENOMIC DNA]</scope>
    <source>
        <strain evidence="5">CM4 / NCIMB 13688</strain>
        <plasmid evidence="4 5">pCMU01</plasmid>
    </source>
</reference>
<dbReference type="Pfam" id="PF13340">
    <property type="entry name" value="DUF4096"/>
    <property type="match status" value="1"/>
</dbReference>
<gene>
    <name evidence="4" type="ordered locus">Mchl_5632</name>
</gene>
<dbReference type="AlphaFoldDB" id="B7L3F0"/>
<geneLocation type="plasmid" evidence="4 5">
    <name>pCMU01</name>
</geneLocation>
<feature type="domain" description="Transposase IS4-like" evidence="2">
    <location>
        <begin position="100"/>
        <end position="258"/>
    </location>
</feature>
<dbReference type="GO" id="GO:0006313">
    <property type="term" value="P:DNA transposition"/>
    <property type="evidence" value="ECO:0007669"/>
    <property type="project" value="InterPro"/>
</dbReference>
<dbReference type="HOGENOM" id="CLU_055261_4_2_5"/>
<feature type="domain" description="Insertion element IS402-like" evidence="3">
    <location>
        <begin position="6"/>
        <end position="82"/>
    </location>
</feature>
<dbReference type="InterPro" id="IPR025161">
    <property type="entry name" value="IS402-like_dom"/>
</dbReference>
<evidence type="ECO:0000256" key="1">
    <source>
        <dbReference type="SAM" id="MobiDB-lite"/>
    </source>
</evidence>
<reference evidence="4 5" key="1">
    <citation type="submission" date="2008-12" db="EMBL/GenBank/DDBJ databases">
        <title>Complete sequence of plasmid1 of Methylobacterium chloromethanicum CM4.</title>
        <authorList>
            <consortium name="US DOE Joint Genome Institute"/>
            <person name="Lucas S."/>
            <person name="Copeland A."/>
            <person name="Lapidus A."/>
            <person name="Glavina del Rio T."/>
            <person name="Dalin E."/>
            <person name="Tice H."/>
            <person name="Bruce D."/>
            <person name="Goodwin L."/>
            <person name="Pitluck S."/>
            <person name="Chertkov O."/>
            <person name="Brettin T."/>
            <person name="Detter J.C."/>
            <person name="Han C."/>
            <person name="Larimer F."/>
            <person name="Land M."/>
            <person name="Hauser L."/>
            <person name="Kyrpides N."/>
            <person name="Mikhailova N."/>
            <person name="Marx C."/>
            <person name="Richardson P."/>
        </authorList>
    </citation>
    <scope>NUCLEOTIDE SEQUENCE [LARGE SCALE GENOMIC DNA]</scope>
    <source>
        <strain evidence="5">CM4 / NCIMB 13688</strain>
        <plasmid evidence="4 5">pCMU01</plasmid>
    </source>
</reference>
<dbReference type="InterPro" id="IPR002559">
    <property type="entry name" value="Transposase_11"/>
</dbReference>
<name>B7L3F0_METC4</name>
<dbReference type="GO" id="GO:0004803">
    <property type="term" value="F:transposase activity"/>
    <property type="evidence" value="ECO:0007669"/>
    <property type="project" value="InterPro"/>
</dbReference>